<evidence type="ECO:0000313" key="2">
    <source>
        <dbReference type="Proteomes" id="UP000214720"/>
    </source>
</evidence>
<dbReference type="AlphaFoldDB" id="A0A226X8K0"/>
<name>A0A226X8K0_CABSO</name>
<sequence length="62" mass="6975">MTFSGECAIDLPQFAFGINVRDCFIQQHHLRTPSTRNGDTRLLSTGLERRIDTTCLGKNHAL</sequence>
<evidence type="ECO:0000313" key="1">
    <source>
        <dbReference type="EMBL" id="OXC79774.1"/>
    </source>
</evidence>
<protein>
    <submittedName>
        <fullName evidence="1">Uncharacterized protein</fullName>
    </submittedName>
</protein>
<dbReference type="Proteomes" id="UP000214720">
    <property type="component" value="Unassembled WGS sequence"/>
</dbReference>
<proteinExistence type="predicted"/>
<gene>
    <name evidence="1" type="ORF">BSU04_05070</name>
</gene>
<dbReference type="EMBL" id="MTHB01000031">
    <property type="protein sequence ID" value="OXC79774.1"/>
    <property type="molecule type" value="Genomic_DNA"/>
</dbReference>
<organism evidence="1 2">
    <name type="scientific">Caballeronia sordidicola</name>
    <name type="common">Burkholderia sordidicola</name>
    <dbReference type="NCBI Taxonomy" id="196367"/>
    <lineage>
        <taxon>Bacteria</taxon>
        <taxon>Pseudomonadati</taxon>
        <taxon>Pseudomonadota</taxon>
        <taxon>Betaproteobacteria</taxon>
        <taxon>Burkholderiales</taxon>
        <taxon>Burkholderiaceae</taxon>
        <taxon>Caballeronia</taxon>
    </lineage>
</organism>
<comment type="caution">
    <text evidence="1">The sequence shown here is derived from an EMBL/GenBank/DDBJ whole genome shotgun (WGS) entry which is preliminary data.</text>
</comment>
<accession>A0A226X8K0</accession>
<reference evidence="2" key="1">
    <citation type="submission" date="2017-01" db="EMBL/GenBank/DDBJ databases">
        <title>Genome Analysis of Deinococcus marmoris KOPRI26562.</title>
        <authorList>
            <person name="Kim J.H."/>
            <person name="Oh H.-M."/>
        </authorList>
    </citation>
    <scope>NUCLEOTIDE SEQUENCE [LARGE SCALE GENOMIC DNA]</scope>
    <source>
        <strain evidence="2">PAMC 26633</strain>
    </source>
</reference>